<dbReference type="InterPro" id="IPR050767">
    <property type="entry name" value="Sel1_AlgK"/>
</dbReference>
<dbReference type="InterPro" id="IPR006597">
    <property type="entry name" value="Sel1-like"/>
</dbReference>
<evidence type="ECO:0000313" key="1">
    <source>
        <dbReference type="EMBL" id="MFL9881389.1"/>
    </source>
</evidence>
<comment type="caution">
    <text evidence="1">The sequence shown here is derived from an EMBL/GenBank/DDBJ whole genome shotgun (WGS) entry which is preliminary data.</text>
</comment>
<evidence type="ECO:0008006" key="3">
    <source>
        <dbReference type="Google" id="ProtNLM"/>
    </source>
</evidence>
<dbReference type="EMBL" id="JAQQFR010000031">
    <property type="protein sequence ID" value="MFL9881389.1"/>
    <property type="molecule type" value="Genomic_DNA"/>
</dbReference>
<protein>
    <recommendedName>
        <fullName evidence="3">TPR repeat protein</fullName>
    </recommendedName>
</protein>
<name>A0ABW8ZE19_9BURK</name>
<keyword evidence="2" id="KW-1185">Reference proteome</keyword>
<dbReference type="Proteomes" id="UP001629214">
    <property type="component" value="Unassembled WGS sequence"/>
</dbReference>
<dbReference type="Pfam" id="PF08238">
    <property type="entry name" value="Sel1"/>
    <property type="match status" value="6"/>
</dbReference>
<sequence length="540" mass="60061">MATREELAVIKAARAGESRAQLALGSRYLCGGTGLPRSNGTAFYWLKRAAQQGVDDAWMMIGRNISYEQVKDLSSPRETAIWYEKAFDAGITHAGLTFARLVLDNTEQFDSNSHARAIGALSFLAGKDDHQAQWLLAQQMQMHGHDEDSDTDDAISESLKAIRHDGTIKLEERLITEAAHAGIEQAQYALLDKAWKKSDYEGFARDAAVLVKKLFARNSVAVAQIKKDVDVTSGIVLSSEESTLLLRFAQWSLKTEMPDPIEIGYILELAALTGNTEAQFELGLLCAKIDREGNRVFMEHGLANFKKALNWLTLAGDGGSALAWHALARIYSRSIYSQRNLDVALQYLEKAADMGLVKAQSEFARISWRNRRDDSLNDVRALYWWQKAAKQGDEDAKAALAEFSVETGAHTWATHAMAHLSDKLRNADPFLSARIELAATFGLTKPEALLIDVKNADYGHCLVVDICSSYARSKRRLVSIATAAQRSALNRINRLFSDVDCSFSGLEGNYRQRKYRLTTAFPEMGESRLRKRAGMDPSRK</sequence>
<organism evidence="1 2">
    <name type="scientific">Herbaspirillum rhizosphaerae</name>
    <dbReference type="NCBI Taxonomy" id="346179"/>
    <lineage>
        <taxon>Bacteria</taxon>
        <taxon>Pseudomonadati</taxon>
        <taxon>Pseudomonadota</taxon>
        <taxon>Betaproteobacteria</taxon>
        <taxon>Burkholderiales</taxon>
        <taxon>Oxalobacteraceae</taxon>
        <taxon>Herbaspirillum</taxon>
    </lineage>
</organism>
<dbReference type="PANTHER" id="PTHR11102:SF160">
    <property type="entry name" value="ERAD-ASSOCIATED E3 UBIQUITIN-PROTEIN LIGASE COMPONENT HRD3"/>
    <property type="match status" value="1"/>
</dbReference>
<dbReference type="SMART" id="SM00671">
    <property type="entry name" value="SEL1"/>
    <property type="match status" value="4"/>
</dbReference>
<dbReference type="SUPFAM" id="SSF81901">
    <property type="entry name" value="HCP-like"/>
    <property type="match status" value="2"/>
</dbReference>
<dbReference type="Gene3D" id="1.25.40.10">
    <property type="entry name" value="Tetratricopeptide repeat domain"/>
    <property type="match status" value="2"/>
</dbReference>
<gene>
    <name evidence="1" type="ORF">PQR63_23560</name>
</gene>
<reference evidence="1 2" key="1">
    <citation type="journal article" date="2024" name="Chem. Sci.">
        <title>Discovery of megapolipeptins by genome mining of a Burkholderiales bacteria collection.</title>
        <authorList>
            <person name="Paulo B.S."/>
            <person name="Recchia M.J.J."/>
            <person name="Lee S."/>
            <person name="Fergusson C.H."/>
            <person name="Romanowski S.B."/>
            <person name="Hernandez A."/>
            <person name="Krull N."/>
            <person name="Liu D.Y."/>
            <person name="Cavanagh H."/>
            <person name="Bos A."/>
            <person name="Gray C.A."/>
            <person name="Murphy B.T."/>
            <person name="Linington R.G."/>
            <person name="Eustaquio A.S."/>
        </authorList>
    </citation>
    <scope>NUCLEOTIDE SEQUENCE [LARGE SCALE GENOMIC DNA]</scope>
    <source>
        <strain evidence="1 2">RL21-008-BIB-B</strain>
    </source>
</reference>
<dbReference type="RefSeq" id="WP_408170720.1">
    <property type="nucleotide sequence ID" value="NZ_JAQQFR010000031.1"/>
</dbReference>
<proteinExistence type="predicted"/>
<dbReference type="InterPro" id="IPR011990">
    <property type="entry name" value="TPR-like_helical_dom_sf"/>
</dbReference>
<dbReference type="PANTHER" id="PTHR11102">
    <property type="entry name" value="SEL-1-LIKE PROTEIN"/>
    <property type="match status" value="1"/>
</dbReference>
<evidence type="ECO:0000313" key="2">
    <source>
        <dbReference type="Proteomes" id="UP001629214"/>
    </source>
</evidence>
<accession>A0ABW8ZE19</accession>